<keyword evidence="4 5" id="KW-0472">Membrane</keyword>
<comment type="subcellular location">
    <subcellularLocation>
        <location evidence="1">Membrane</location>
        <topology evidence="1">Multi-pass membrane protein</topology>
    </subcellularLocation>
</comment>
<evidence type="ECO:0000256" key="5">
    <source>
        <dbReference type="SAM" id="Phobius"/>
    </source>
</evidence>
<evidence type="ECO:0000256" key="4">
    <source>
        <dbReference type="ARBA" id="ARBA00023136"/>
    </source>
</evidence>
<evidence type="ECO:0000313" key="7">
    <source>
        <dbReference type="EMBL" id="CAG7687310.1"/>
    </source>
</evidence>
<evidence type="ECO:0000256" key="2">
    <source>
        <dbReference type="ARBA" id="ARBA00022692"/>
    </source>
</evidence>
<gene>
    <name evidence="7" type="ORF">AFUS01_LOCUS3245</name>
</gene>
<sequence>AIPSCGSFSRSAVNDASGVRTPMGGLFTGTLVLLSLAFLTPSFYYIPKASLAAVIISAVMT</sequence>
<keyword evidence="8" id="KW-1185">Reference proteome</keyword>
<organism evidence="7 8">
    <name type="scientific">Allacma fusca</name>
    <dbReference type="NCBI Taxonomy" id="39272"/>
    <lineage>
        <taxon>Eukaryota</taxon>
        <taxon>Metazoa</taxon>
        <taxon>Ecdysozoa</taxon>
        <taxon>Arthropoda</taxon>
        <taxon>Hexapoda</taxon>
        <taxon>Collembola</taxon>
        <taxon>Symphypleona</taxon>
        <taxon>Sminthuridae</taxon>
        <taxon>Allacma</taxon>
    </lineage>
</organism>
<dbReference type="PANTHER" id="PTHR11814">
    <property type="entry name" value="SULFATE TRANSPORTER"/>
    <property type="match status" value="1"/>
</dbReference>
<dbReference type="OrthoDB" id="288203at2759"/>
<protein>
    <recommendedName>
        <fullName evidence="6">SLC26A/SulP transporter domain-containing protein</fullName>
    </recommendedName>
</protein>
<dbReference type="EMBL" id="CAJVCH010019449">
    <property type="protein sequence ID" value="CAG7687310.1"/>
    <property type="molecule type" value="Genomic_DNA"/>
</dbReference>
<proteinExistence type="predicted"/>
<evidence type="ECO:0000256" key="3">
    <source>
        <dbReference type="ARBA" id="ARBA00022989"/>
    </source>
</evidence>
<dbReference type="InterPro" id="IPR001902">
    <property type="entry name" value="SLC26A/SulP_fam"/>
</dbReference>
<dbReference type="GO" id="GO:0016020">
    <property type="term" value="C:membrane"/>
    <property type="evidence" value="ECO:0007669"/>
    <property type="project" value="UniProtKB-SubCell"/>
</dbReference>
<feature type="transmembrane region" description="Helical" evidence="5">
    <location>
        <begin position="26"/>
        <end position="46"/>
    </location>
</feature>
<dbReference type="InterPro" id="IPR011547">
    <property type="entry name" value="SLC26A/SulP_dom"/>
</dbReference>
<dbReference type="GO" id="GO:0055085">
    <property type="term" value="P:transmembrane transport"/>
    <property type="evidence" value="ECO:0007669"/>
    <property type="project" value="InterPro"/>
</dbReference>
<name>A0A8J2JBE7_9HEXA</name>
<dbReference type="Proteomes" id="UP000708208">
    <property type="component" value="Unassembled WGS sequence"/>
</dbReference>
<accession>A0A8J2JBE7</accession>
<comment type="caution">
    <text evidence="7">The sequence shown here is derived from an EMBL/GenBank/DDBJ whole genome shotgun (WGS) entry which is preliminary data.</text>
</comment>
<evidence type="ECO:0000256" key="1">
    <source>
        <dbReference type="ARBA" id="ARBA00004141"/>
    </source>
</evidence>
<feature type="non-terminal residue" evidence="7">
    <location>
        <position position="61"/>
    </location>
</feature>
<dbReference type="Pfam" id="PF00916">
    <property type="entry name" value="Sulfate_transp"/>
    <property type="match status" value="1"/>
</dbReference>
<dbReference type="AlphaFoldDB" id="A0A8J2JBE7"/>
<evidence type="ECO:0000259" key="6">
    <source>
        <dbReference type="Pfam" id="PF00916"/>
    </source>
</evidence>
<evidence type="ECO:0000313" key="8">
    <source>
        <dbReference type="Proteomes" id="UP000708208"/>
    </source>
</evidence>
<feature type="non-terminal residue" evidence="7">
    <location>
        <position position="1"/>
    </location>
</feature>
<keyword evidence="2 5" id="KW-0812">Transmembrane</keyword>
<keyword evidence="3 5" id="KW-1133">Transmembrane helix</keyword>
<feature type="domain" description="SLC26A/SulP transporter" evidence="6">
    <location>
        <begin position="2"/>
        <end position="60"/>
    </location>
</feature>
<reference evidence="7" key="1">
    <citation type="submission" date="2021-06" db="EMBL/GenBank/DDBJ databases">
        <authorList>
            <person name="Hodson N. C."/>
            <person name="Mongue J. A."/>
            <person name="Jaron S. K."/>
        </authorList>
    </citation>
    <scope>NUCLEOTIDE SEQUENCE</scope>
</reference>